<feature type="transmembrane region" description="Helical" evidence="1">
    <location>
        <begin position="118"/>
        <end position="141"/>
    </location>
</feature>
<organism evidence="2 3">
    <name type="scientific">Ruminiclostridium papyrosolvens C7</name>
    <dbReference type="NCBI Taxonomy" id="1330534"/>
    <lineage>
        <taxon>Bacteria</taxon>
        <taxon>Bacillati</taxon>
        <taxon>Bacillota</taxon>
        <taxon>Clostridia</taxon>
        <taxon>Eubacteriales</taxon>
        <taxon>Oscillospiraceae</taxon>
        <taxon>Ruminiclostridium</taxon>
    </lineage>
</organism>
<proteinExistence type="predicted"/>
<dbReference type="Pfam" id="PF24838">
    <property type="entry name" value="8xMP"/>
    <property type="match status" value="1"/>
</dbReference>
<dbReference type="InterPro" id="IPR056918">
    <property type="entry name" value="8xMP"/>
</dbReference>
<dbReference type="OrthoDB" id="9152852at2"/>
<evidence type="ECO:0000256" key="1">
    <source>
        <dbReference type="SAM" id="Phobius"/>
    </source>
</evidence>
<feature type="transmembrane region" description="Helical" evidence="1">
    <location>
        <begin position="48"/>
        <end position="68"/>
    </location>
</feature>
<evidence type="ECO:0000313" key="3">
    <source>
        <dbReference type="Proteomes" id="UP000016860"/>
    </source>
</evidence>
<dbReference type="EMBL" id="ATAY01000088">
    <property type="protein sequence ID" value="EPR09255.1"/>
    <property type="molecule type" value="Genomic_DNA"/>
</dbReference>
<dbReference type="Proteomes" id="UP000016860">
    <property type="component" value="Unassembled WGS sequence"/>
</dbReference>
<accession>U4QZ30</accession>
<protein>
    <submittedName>
        <fullName evidence="2">Uncharacterized protein</fullName>
    </submittedName>
</protein>
<feature type="transmembrane region" description="Helical" evidence="1">
    <location>
        <begin position="25"/>
        <end position="42"/>
    </location>
</feature>
<name>U4QZ30_9FIRM</name>
<keyword evidence="1" id="KW-1133">Transmembrane helix</keyword>
<reference evidence="2 3" key="1">
    <citation type="journal article" date="2013" name="Genome Announc.">
        <title>Draft Genome Sequence of the Cellulolytic Bacterium Clostridium papyrosolvens C7 (ATCC 700395).</title>
        <authorList>
            <person name="Zepeda V."/>
            <person name="Dassa B."/>
            <person name="Borovok I."/>
            <person name="Lamed R."/>
            <person name="Bayer E.A."/>
            <person name="Cate J.H."/>
        </authorList>
    </citation>
    <scope>NUCLEOTIDE SEQUENCE [LARGE SCALE GENOMIC DNA]</scope>
    <source>
        <strain evidence="2 3">C7</strain>
    </source>
</reference>
<keyword evidence="1" id="KW-0812">Transmembrane</keyword>
<sequence length="143" mass="16615">MNDTNYHNVIREMIKEETSIVNNRMNWLILLEGLLFAGYSSLSTRGFSLYIIGILGFVVSLCMRYSILSSEKAIAFIMDNWNRYLKKNNMKYMDFPPVWAGANLQTNRLQAIMTAHRFIPFVFMIAWVCLIINTLLLHLGILK</sequence>
<dbReference type="AlphaFoldDB" id="U4QZ30"/>
<dbReference type="STRING" id="1330534.L323_17070"/>
<comment type="caution">
    <text evidence="2">The sequence shown here is derived from an EMBL/GenBank/DDBJ whole genome shotgun (WGS) entry which is preliminary data.</text>
</comment>
<evidence type="ECO:0000313" key="2">
    <source>
        <dbReference type="EMBL" id="EPR09255.1"/>
    </source>
</evidence>
<dbReference type="PATRIC" id="fig|1330534.3.peg.3386"/>
<gene>
    <name evidence="2" type="ORF">L323_17070</name>
</gene>
<dbReference type="RefSeq" id="WP_020816813.1">
    <property type="nucleotide sequence ID" value="NZ_ATAY01000088.1"/>
</dbReference>
<keyword evidence="1" id="KW-0472">Membrane</keyword>